<evidence type="ECO:0000256" key="1">
    <source>
        <dbReference type="ARBA" id="ARBA00007756"/>
    </source>
</evidence>
<protein>
    <recommendedName>
        <fullName evidence="4">GTP-binding protein</fullName>
    </recommendedName>
</protein>
<dbReference type="PANTHER" id="PTHR11259">
    <property type="entry name" value="RAS-RELATED GTP BINDING RAG/GTR YEAST"/>
    <property type="match status" value="1"/>
</dbReference>
<keyword evidence="3 4" id="KW-0342">GTP-binding</keyword>
<dbReference type="Pfam" id="PF04670">
    <property type="entry name" value="Gtr1_RagA"/>
    <property type="match status" value="1"/>
</dbReference>
<feature type="region of interest" description="Disordered" evidence="5">
    <location>
        <begin position="256"/>
        <end position="348"/>
    </location>
</feature>
<dbReference type="GO" id="GO:0000329">
    <property type="term" value="C:fungal-type vacuole membrane"/>
    <property type="evidence" value="ECO:0007669"/>
    <property type="project" value="TreeGrafter"/>
</dbReference>
<dbReference type="PANTHER" id="PTHR11259:SF2">
    <property type="entry name" value="GH16429P"/>
    <property type="match status" value="1"/>
</dbReference>
<proteinExistence type="inferred from homology"/>
<evidence type="ECO:0000256" key="5">
    <source>
        <dbReference type="SAM" id="MobiDB-lite"/>
    </source>
</evidence>
<dbReference type="EMBL" id="LNZH02000214">
    <property type="protein sequence ID" value="OCB84662.1"/>
    <property type="molecule type" value="Genomic_DNA"/>
</dbReference>
<dbReference type="GO" id="GO:0010507">
    <property type="term" value="P:negative regulation of autophagy"/>
    <property type="evidence" value="ECO:0007669"/>
    <property type="project" value="TreeGrafter"/>
</dbReference>
<sequence length="439" mass="48691">MDDYAEVTHDSVAPRSGKTSVYQVLFENLKPKQAFFVEMTTRLTKHKVDSFIPLEIWDCPGNVTADSLGVSLSIFTTIIFVIDIQDSYHNPIDRLIKLLITALQENPRVNLEIFVHKAEALQEEYRTESFRHIQTRLLEELADHTSLMQIPYMFYLTSIYDHSLQDAFSRAFTRILSPGSLPYLEELLNAFISTSSSNKAFLFDTKAKFFVATDSSPVDSVTLGLCCDYVHMLNQFGDLYKSAFASPTLHLRRRVLTSPASQSPSSAPSDASLPASPQSAKSRTEQGTRSSSGGTSRVTTPTHTDAASAEDASASLPGSSNSRSHSSTTAKVLDSEETAVSGSRKSTNRVKAVFHPSSSASLTPYTTLVFHAVTPRLALVALLPTTVWESKRGLVEYNIVFFREGVQEIFDLEQDTRRKKKRRAPDPTQSTLSRVASRK</sequence>
<keyword evidence="7" id="KW-1185">Reference proteome</keyword>
<evidence type="ECO:0000313" key="6">
    <source>
        <dbReference type="EMBL" id="OCB84662.1"/>
    </source>
</evidence>
<dbReference type="OrthoDB" id="26136at2759"/>
<accession>A0A9Q5MYQ4</accession>
<name>A0A9Q5MYQ4_SANBA</name>
<comment type="function">
    <text evidence="4">GTPase involved in activation of the TORC1 signaling pathway, which promotes growth and represses autophagy in nutrient-rich conditions.</text>
</comment>
<evidence type="ECO:0000256" key="4">
    <source>
        <dbReference type="RuleBase" id="RU367014"/>
    </source>
</evidence>
<gene>
    <name evidence="6" type="ORF">A7U60_g8182</name>
</gene>
<feature type="compositionally biased region" description="Low complexity" evidence="5">
    <location>
        <begin position="258"/>
        <end position="327"/>
    </location>
</feature>
<evidence type="ECO:0000256" key="2">
    <source>
        <dbReference type="ARBA" id="ARBA00022741"/>
    </source>
</evidence>
<dbReference type="InterPro" id="IPR006762">
    <property type="entry name" value="Gtr1_RagA"/>
</dbReference>
<dbReference type="GO" id="GO:0009267">
    <property type="term" value="P:cellular response to starvation"/>
    <property type="evidence" value="ECO:0007669"/>
    <property type="project" value="TreeGrafter"/>
</dbReference>
<dbReference type="GO" id="GO:1904263">
    <property type="term" value="P:positive regulation of TORC1 signaling"/>
    <property type="evidence" value="ECO:0007669"/>
    <property type="project" value="TreeGrafter"/>
</dbReference>
<dbReference type="GO" id="GO:0005525">
    <property type="term" value="F:GTP binding"/>
    <property type="evidence" value="ECO:0007669"/>
    <property type="project" value="UniProtKB-UniRule"/>
</dbReference>
<evidence type="ECO:0000313" key="7">
    <source>
        <dbReference type="Proteomes" id="UP000757232"/>
    </source>
</evidence>
<comment type="similarity">
    <text evidence="1 4">Belongs to the GTR/RAG GTP-binding protein family.</text>
</comment>
<dbReference type="Proteomes" id="UP000757232">
    <property type="component" value="Unassembled WGS sequence"/>
</dbReference>
<feature type="region of interest" description="Disordered" evidence="5">
    <location>
        <begin position="415"/>
        <end position="439"/>
    </location>
</feature>
<dbReference type="AlphaFoldDB" id="A0A9Q5MYQ4"/>
<comment type="subunit">
    <text evidence="4">Component of the GSE complex.</text>
</comment>
<dbReference type="SUPFAM" id="SSF52540">
    <property type="entry name" value="P-loop containing nucleoside triphosphate hydrolases"/>
    <property type="match status" value="1"/>
</dbReference>
<dbReference type="InterPro" id="IPR027417">
    <property type="entry name" value="P-loop_NTPase"/>
</dbReference>
<evidence type="ECO:0000256" key="3">
    <source>
        <dbReference type="ARBA" id="ARBA00023134"/>
    </source>
</evidence>
<feature type="compositionally biased region" description="Polar residues" evidence="5">
    <location>
        <begin position="427"/>
        <end position="439"/>
    </location>
</feature>
<dbReference type="GO" id="GO:1990131">
    <property type="term" value="C:Gtr1-Gtr2 GTPase complex"/>
    <property type="evidence" value="ECO:0007669"/>
    <property type="project" value="UniProtKB-UniRule"/>
</dbReference>
<dbReference type="Gene3D" id="3.30.450.190">
    <property type="match status" value="1"/>
</dbReference>
<reference evidence="6" key="1">
    <citation type="submission" date="2016-06" db="EMBL/GenBank/DDBJ databases">
        <title>Draft Genome sequence of the fungus Inonotus baumii.</title>
        <authorList>
            <person name="Zhu H."/>
            <person name="Lin W."/>
        </authorList>
    </citation>
    <scope>NUCLEOTIDE SEQUENCE</scope>
    <source>
        <strain evidence="6">821</strain>
    </source>
</reference>
<organism evidence="6 7">
    <name type="scientific">Sanghuangporus baumii</name>
    <name type="common">Phellinus baumii</name>
    <dbReference type="NCBI Taxonomy" id="108892"/>
    <lineage>
        <taxon>Eukaryota</taxon>
        <taxon>Fungi</taxon>
        <taxon>Dikarya</taxon>
        <taxon>Basidiomycota</taxon>
        <taxon>Agaricomycotina</taxon>
        <taxon>Agaricomycetes</taxon>
        <taxon>Hymenochaetales</taxon>
        <taxon>Hymenochaetaceae</taxon>
        <taxon>Sanghuangporus</taxon>
    </lineage>
</organism>
<dbReference type="Gene3D" id="3.40.50.300">
    <property type="entry name" value="P-loop containing nucleotide triphosphate hydrolases"/>
    <property type="match status" value="1"/>
</dbReference>
<keyword evidence="2 4" id="KW-0547">Nucleotide-binding</keyword>
<comment type="caution">
    <text evidence="6">The sequence shown here is derived from an EMBL/GenBank/DDBJ whole genome shotgun (WGS) entry which is preliminary data.</text>
</comment>
<dbReference type="GO" id="GO:0003924">
    <property type="term" value="F:GTPase activity"/>
    <property type="evidence" value="ECO:0007669"/>
    <property type="project" value="UniProtKB-UniRule"/>
</dbReference>
<dbReference type="GO" id="GO:0005634">
    <property type="term" value="C:nucleus"/>
    <property type="evidence" value="ECO:0007669"/>
    <property type="project" value="TreeGrafter"/>
</dbReference>